<keyword evidence="3" id="KW-1185">Reference proteome</keyword>
<sequence length="248" mass="27580">MTQIALGRAISKSDSHISNVERGERPMAPHDVRLSDRILKAKGRLVRLHRELYEDGGVDWLDTLTDLQAEAEMVREWHPTLVPGLLQSRSYAQAIVAAGSSWLTPEDVDDFVAARMARAARILGAQTPGYHVVLDDTIVLRDIGPAEVMAEQIRTLIQIAESSRVMIQLYPFGLWPHPGLDGPFSVLSSASAPDVAHVETVYRGQTSDEPGRVRQFMTTFSLLQASARSPRESVQFLKSRLKEYEHGN</sequence>
<accession>A0A2T0Q879</accession>
<protein>
    <recommendedName>
        <fullName evidence="1">DUF5753 domain-containing protein</fullName>
    </recommendedName>
</protein>
<dbReference type="InterPro" id="IPR043917">
    <property type="entry name" value="DUF5753"/>
</dbReference>
<dbReference type="Proteomes" id="UP000237846">
    <property type="component" value="Unassembled WGS sequence"/>
</dbReference>
<feature type="domain" description="DUF5753" evidence="1">
    <location>
        <begin position="62"/>
        <end position="238"/>
    </location>
</feature>
<evidence type="ECO:0000259" key="1">
    <source>
        <dbReference type="Pfam" id="PF19054"/>
    </source>
</evidence>
<evidence type="ECO:0000313" key="2">
    <source>
        <dbReference type="EMBL" id="PRY00061.1"/>
    </source>
</evidence>
<reference evidence="2 3" key="1">
    <citation type="submission" date="2018-03" db="EMBL/GenBank/DDBJ databases">
        <title>Genomic Encyclopedia of Archaeal and Bacterial Type Strains, Phase II (KMG-II): from individual species to whole genera.</title>
        <authorList>
            <person name="Goeker M."/>
        </authorList>
    </citation>
    <scope>NUCLEOTIDE SEQUENCE [LARGE SCALE GENOMIC DNA]</scope>
    <source>
        <strain evidence="2 3">DSM 45601</strain>
    </source>
</reference>
<name>A0A2T0Q879_9ACTN</name>
<dbReference type="EMBL" id="PVZC01000003">
    <property type="protein sequence ID" value="PRY00061.1"/>
    <property type="molecule type" value="Genomic_DNA"/>
</dbReference>
<organism evidence="2 3">
    <name type="scientific">Allonocardiopsis opalescens</name>
    <dbReference type="NCBI Taxonomy" id="1144618"/>
    <lineage>
        <taxon>Bacteria</taxon>
        <taxon>Bacillati</taxon>
        <taxon>Actinomycetota</taxon>
        <taxon>Actinomycetes</taxon>
        <taxon>Streptosporangiales</taxon>
        <taxon>Allonocardiopsis</taxon>
    </lineage>
</organism>
<gene>
    <name evidence="2" type="ORF">CLV72_103671</name>
</gene>
<dbReference type="Pfam" id="PF19054">
    <property type="entry name" value="DUF5753"/>
    <property type="match status" value="1"/>
</dbReference>
<comment type="caution">
    <text evidence="2">The sequence shown here is derived from an EMBL/GenBank/DDBJ whole genome shotgun (WGS) entry which is preliminary data.</text>
</comment>
<proteinExistence type="predicted"/>
<dbReference type="AlphaFoldDB" id="A0A2T0Q879"/>
<evidence type="ECO:0000313" key="3">
    <source>
        <dbReference type="Proteomes" id="UP000237846"/>
    </source>
</evidence>